<proteinExistence type="predicted"/>
<organism evidence="3 4">
    <name type="scientific">Candidatus Pseudobacter hemicellulosilyticus</name>
    <dbReference type="NCBI Taxonomy" id="3121375"/>
    <lineage>
        <taxon>Bacteria</taxon>
        <taxon>Pseudomonadati</taxon>
        <taxon>Bacteroidota</taxon>
        <taxon>Chitinophagia</taxon>
        <taxon>Chitinophagales</taxon>
        <taxon>Chitinophagaceae</taxon>
        <taxon>Pseudobacter</taxon>
    </lineage>
</organism>
<dbReference type="EMBL" id="CP119311">
    <property type="protein sequence ID" value="WEK37543.1"/>
    <property type="molecule type" value="Genomic_DNA"/>
</dbReference>
<evidence type="ECO:0000313" key="3">
    <source>
        <dbReference type="EMBL" id="WEK37543.1"/>
    </source>
</evidence>
<gene>
    <name evidence="3" type="ORF">P0Y53_08510</name>
</gene>
<feature type="domain" description="FecR protein" evidence="1">
    <location>
        <begin position="213"/>
        <end position="307"/>
    </location>
</feature>
<dbReference type="InterPro" id="IPR006860">
    <property type="entry name" value="FecR"/>
</dbReference>
<reference evidence="3" key="1">
    <citation type="submission" date="2023-03" db="EMBL/GenBank/DDBJ databases">
        <title>Andean soil-derived lignocellulolytic bacterial consortium as a source of novel taxa and putative plastic-active enzymes.</title>
        <authorList>
            <person name="Diaz-Garcia L."/>
            <person name="Chuvochina M."/>
            <person name="Feuerriegel G."/>
            <person name="Bunk B."/>
            <person name="Sproer C."/>
            <person name="Streit W.R."/>
            <person name="Rodriguez L.M."/>
            <person name="Overmann J."/>
            <person name="Jimenez D.J."/>
        </authorList>
    </citation>
    <scope>NUCLEOTIDE SEQUENCE</scope>
    <source>
        <strain evidence="3">MAG 7</strain>
    </source>
</reference>
<feature type="domain" description="Protein FecR C-terminal" evidence="2">
    <location>
        <begin position="350"/>
        <end position="415"/>
    </location>
</feature>
<dbReference type="FunFam" id="2.60.120.1440:FF:000001">
    <property type="entry name" value="Putative anti-sigma factor"/>
    <property type="match status" value="1"/>
</dbReference>
<evidence type="ECO:0000259" key="1">
    <source>
        <dbReference type="Pfam" id="PF04773"/>
    </source>
</evidence>
<dbReference type="Gene3D" id="2.60.120.1440">
    <property type="match status" value="1"/>
</dbReference>
<dbReference type="Proteomes" id="UP001220610">
    <property type="component" value="Chromosome"/>
</dbReference>
<dbReference type="InterPro" id="IPR012373">
    <property type="entry name" value="Ferrdict_sens_TM"/>
</dbReference>
<evidence type="ECO:0000313" key="4">
    <source>
        <dbReference type="Proteomes" id="UP001220610"/>
    </source>
</evidence>
<evidence type="ECO:0000259" key="2">
    <source>
        <dbReference type="Pfam" id="PF16344"/>
    </source>
</evidence>
<accession>A0AAJ5WXY6</accession>
<dbReference type="InterPro" id="IPR032508">
    <property type="entry name" value="FecR_C"/>
</dbReference>
<name>A0AAJ5WXY6_9BACT</name>
<dbReference type="Pfam" id="PF16344">
    <property type="entry name" value="FecR_C"/>
    <property type="match status" value="1"/>
</dbReference>
<dbReference type="GO" id="GO:0016989">
    <property type="term" value="F:sigma factor antagonist activity"/>
    <property type="evidence" value="ECO:0007669"/>
    <property type="project" value="TreeGrafter"/>
</dbReference>
<dbReference type="Gene3D" id="3.55.50.30">
    <property type="match status" value="1"/>
</dbReference>
<protein>
    <submittedName>
        <fullName evidence="3">FecR domain-containing protein</fullName>
    </submittedName>
</protein>
<dbReference type="PANTHER" id="PTHR30273:SF2">
    <property type="entry name" value="PROTEIN FECR"/>
    <property type="match status" value="1"/>
</dbReference>
<dbReference type="Pfam" id="PF04773">
    <property type="entry name" value="FecR"/>
    <property type="match status" value="1"/>
</dbReference>
<dbReference type="PANTHER" id="PTHR30273">
    <property type="entry name" value="PERIPLASMIC SIGNAL SENSOR AND SIGMA FACTOR ACTIVATOR FECR-RELATED"/>
    <property type="match status" value="1"/>
</dbReference>
<dbReference type="AlphaFoldDB" id="A0AAJ5WXY6"/>
<sequence>MQLPKQTIFHLWEQYVSGRASSEELNQLYDAIRNAAHDDENIQLFQQSMAKYPPSNSLSDDSQANIWNHLLQLTDKISKDEIEISPSAFKADLKSAANGLSGSRSPSRRGHFLRTPWSRYAAVLLLVVGTATFLYLNHQPQKEITLKKTSVQRDIAPGGNRAILTLADGSTIVLDSAAIGSLADQGNTKIMKLDAGSLAYQAGNADQETMYNTISTPKGGQYQIVLPDGTKVWLNAASSITFPIAFIKERRVSVTGEVYMEVTKDKAKPFIVKANGMDVQVIGTSFNINSYLDEKDIRATLIDGSVRVEDRDRHASVLLKPNQQAIITKNGTMVSPANIAQTLAWKNGIINFQDKSLQEVMRQIARWYNIEVVYEGKIPDLSFIGEIGRDVNLSSVLNFLEQSGVNFKMEEGQKLVVLPSSK</sequence>